<evidence type="ECO:0000313" key="2">
    <source>
        <dbReference type="Proteomes" id="UP001560573"/>
    </source>
</evidence>
<comment type="caution">
    <text evidence="1">The sequence shown here is derived from an EMBL/GenBank/DDBJ whole genome shotgun (WGS) entry which is preliminary data.</text>
</comment>
<accession>A0ABV3ZKK5</accession>
<sequence length="129" mass="15368">MTKAQNKKNRWLHIRLSEPEYQKINGYYQQTTCRKLSQYARNVLLQKAVVFKHRNQSLDDFMTALIELRKELNAIGNNLNQTVKKLHTLQAIDEFKSWLETAQLQRQKVVEKTEQIQLKINQISAQWLQ</sequence>
<dbReference type="Proteomes" id="UP001560573">
    <property type="component" value="Unassembled WGS sequence"/>
</dbReference>
<dbReference type="InterPro" id="IPR045788">
    <property type="entry name" value="MobC_2"/>
</dbReference>
<name>A0ABV3ZKK5_9BACT</name>
<reference evidence="1 2" key="1">
    <citation type="submission" date="2023-07" db="EMBL/GenBank/DDBJ databases">
        <authorList>
            <person name="Lian W.-H."/>
        </authorList>
    </citation>
    <scope>NUCLEOTIDE SEQUENCE [LARGE SCALE GENOMIC DNA]</scope>
    <source>
        <strain evidence="1 2">SYSU DXS3180</strain>
    </source>
</reference>
<dbReference type="RefSeq" id="WP_369331438.1">
    <property type="nucleotide sequence ID" value="NZ_JAULBC010000007.1"/>
</dbReference>
<organism evidence="1 2">
    <name type="scientific">Danxiaibacter flavus</name>
    <dbReference type="NCBI Taxonomy" id="3049108"/>
    <lineage>
        <taxon>Bacteria</taxon>
        <taxon>Pseudomonadati</taxon>
        <taxon>Bacteroidota</taxon>
        <taxon>Chitinophagia</taxon>
        <taxon>Chitinophagales</taxon>
        <taxon>Chitinophagaceae</taxon>
        <taxon>Danxiaibacter</taxon>
    </lineage>
</organism>
<evidence type="ECO:0000313" key="1">
    <source>
        <dbReference type="EMBL" id="MEX6690030.1"/>
    </source>
</evidence>
<dbReference type="EMBL" id="JAULBC010000007">
    <property type="protein sequence ID" value="MEX6690030.1"/>
    <property type="molecule type" value="Genomic_DNA"/>
</dbReference>
<gene>
    <name evidence="1" type="ORF">QTN47_21150</name>
</gene>
<dbReference type="Pfam" id="PF19514">
    <property type="entry name" value="MobC_2"/>
    <property type="match status" value="1"/>
</dbReference>
<protein>
    <submittedName>
        <fullName evidence="1">Plasmid mobilization relaxosome protein MobC</fullName>
    </submittedName>
</protein>
<proteinExistence type="predicted"/>
<keyword evidence="2" id="KW-1185">Reference proteome</keyword>